<evidence type="ECO:0000256" key="1">
    <source>
        <dbReference type="ARBA" id="ARBA00004328"/>
    </source>
</evidence>
<dbReference type="GO" id="GO:0044423">
    <property type="term" value="C:virion component"/>
    <property type="evidence" value="ECO:0007669"/>
    <property type="project" value="UniProtKB-KW"/>
</dbReference>
<protein>
    <recommendedName>
        <fullName evidence="3">Rhodanese domain-containing protein</fullName>
    </recommendedName>
</protein>
<dbReference type="SMART" id="SM00710">
    <property type="entry name" value="PbH1"/>
    <property type="match status" value="8"/>
</dbReference>
<dbReference type="InterPro" id="IPR012334">
    <property type="entry name" value="Pectin_lyas_fold"/>
</dbReference>
<dbReference type="InterPro" id="IPR006626">
    <property type="entry name" value="PbH1"/>
</dbReference>
<accession>A0AAF0D4X4</accession>
<dbReference type="SUPFAM" id="SSF51126">
    <property type="entry name" value="Pectin lyase-like"/>
    <property type="match status" value="2"/>
</dbReference>
<evidence type="ECO:0000313" key="5">
    <source>
        <dbReference type="Proteomes" id="UP001241835"/>
    </source>
</evidence>
<feature type="domain" description="Rhodanese" evidence="3">
    <location>
        <begin position="1478"/>
        <end position="1546"/>
    </location>
</feature>
<dbReference type="Proteomes" id="UP001241835">
    <property type="component" value="Segment"/>
</dbReference>
<dbReference type="Gene3D" id="2.160.20.10">
    <property type="entry name" value="Single-stranded right-handed beta-helix, Pectin lyase-like"/>
    <property type="match status" value="2"/>
</dbReference>
<reference evidence="4 5" key="1">
    <citation type="submission" date="2023-01" db="EMBL/GenBank/DDBJ databases">
        <title>New crAssphage isolates infecting Bacteroides cellulosilyticus.</title>
        <authorList>
            <person name="Papudeshi B."/>
            <person name="Vega A.A."/>
            <person name="Souza C."/>
            <person name="Giles S.K."/>
            <person name="Mallawaarachchi V."/>
            <person name="Roach M.J."/>
            <person name="An M."/>
            <person name="Jacobson N."/>
            <person name="McNair K."/>
            <person name="Mora M.F."/>
            <person name="Pastrana K."/>
            <person name="Leigh C."/>
            <person name="Cram C."/>
            <person name="Plewa W.S."/>
            <person name="Grigson S.R."/>
            <person name="Bouras G.S."/>
            <person name="Decewicz P."/>
            <person name="Luque A."/>
            <person name="Droit L."/>
            <person name="Handley S."/>
            <person name="Segall A.M."/>
            <person name="Dinsdale E.A."/>
            <person name="Edwards R.A."/>
        </authorList>
    </citation>
    <scope>NUCLEOTIDE SEQUENCE [LARGE SCALE GENOMIC DNA]</scope>
    <source>
        <strain evidence="4">Bc01</strain>
    </source>
</reference>
<sequence length="1546" mass="170812">MMENQQLIKKDRSANSYSKIFPWTFTDLVLDRVTKESLDNILVRNNFIALPYVGSKAATRLQVPMKNRRRGIWLSYIDYAGTLTVEYYNDNNLDDNHWQDSSYWLPYNTAEFQPASVGLSALAQEVFDWINSQITTAVKLNPEDLQKNSSGQIEEANRAYDTSTFSGLGYRILRKNIQSNKNILTQSMINMPNNVYKIRYDFDLNGATINLPANSVLQFVGGSIKNGTLNGNNTVIEADSNAVIFDSVVIEGTWNVEHIYDSWFAFNTSPSYISNQIITNILALSNDDVYNTIHFDADRTYYFELPYKGRANLGDDVRPDYWKLNTEEYSFLRIFTNFTSNTHLIVNNTIQMLPTNQGAYFIFHIEGKSNIEISGTGVINADAKDHLYTDPFAGANYYGEWGHIFNFRSCDNIVIRDITVGYAFGDALAFSNIAYNNNGTKAAGPATKNVLIDGVKVLYARRNGIALGGNNYTITNVYFEGCGSDEIKGTAPMAGIDFENDYTEVEPSGVCSNVSMSSCKFKNNKYDVSSTIRDDLGPVPRGQLVTISDCNFTSPLRLNRTNGLTFNNCHIVGISNHDNSISPWFASKDLVFNSCVFDELNPYLAISAEEQNKKFINPTYPEDIKYSTTFQQSLAAGRALKFTIPKPLVGLVEFTAFCSNPNYSAVQMPINITEYSFGNSQRLTGIRDIKVKAAQDNTLRYAIYRNVPVFSYINYSEDADNFNIYFAIGGDLISNPLGGNTSVNIFLTSKTKFIVVEDPVSENPGVAGMYGGKWSTLSAITKSVIDVTAIPSSVTFPSKEMFSANMLADLPTSLTADKVGFSQYVLDNSYKCPVFWDSFSSVFRTADGNRALVRSVTSSDALNTLTDQMTIDDRGYVVYTTVNNSYLTWNGYDWVNEDGSLFTKVKYVKRTVDITVLNNIFSYSNVVYKIVGDIDLGGGTLTIATGSTLDFQGGSFSNGTIVGNNTKIIAGLQKIFNNDIILTGTWNVEESYPEWFGAVGNGVTNDTIALTKCINYFTVTSLSARTYITDQIDDIPSFRTIKGCGKKSIIQANPSMELTNNYLLRTKDGGSGIIFSDFVLLGGSNSTEANYKIGGILLRSTSNDVNDQWDTRNIIQNVEIKNCYAASIYIGTYQRENKIVNCFISHTTNVGINCNGTDNMIIGCTVAGSHQEGIIINGNNRIDSCKCFGCGASTTETDKYALKLIGNKCNVSNVELQQNNYGGCIIQGNSNYVQVTCDNNGSGTTTTVIGCNVVGSYNTVIVTSYNFSFHDDNYERYFVSTNWNTVGNNIIINGTPLANNKMATLSPWSIDNICNNILWNGFNLTQARETPFNKYLVPNKYTTNGTGTFIQNDCGLAFRIASATAINADVLSYSFSIPNAIMIDNNGCFSVKARFHKDSDVNSIIYPVIRVITTYTNSSGSSITRTDQNVVVNLLDNKDSLDVYALTSYHYLDDKPVSINSIIVEFVVMSKAIASGLAINAYFDDIRIGATTAGDKIAFLNEKGITSARPTLALVSAGFKYYDTTLNKYIMSNGTAWTNLDGSALT</sequence>
<dbReference type="PROSITE" id="PS50206">
    <property type="entry name" value="RHODANESE_3"/>
    <property type="match status" value="1"/>
</dbReference>
<comment type="subcellular location">
    <subcellularLocation>
        <location evidence="1">Virion</location>
    </subcellularLocation>
</comment>
<keyword evidence="2" id="KW-0946">Virion</keyword>
<name>A0AAF0D4X4_9CAUD</name>
<evidence type="ECO:0000313" key="4">
    <source>
        <dbReference type="EMBL" id="WEU69745.1"/>
    </source>
</evidence>
<organism evidence="4 5">
    <name type="scientific">Kehishuvirus sp. 'tikkala'</name>
    <dbReference type="NCBI Taxonomy" id="3028513"/>
    <lineage>
        <taxon>Viruses</taxon>
        <taxon>Duplodnaviria</taxon>
        <taxon>Heunggongvirae</taxon>
        <taxon>Uroviricota</taxon>
        <taxon>Caudoviricetes</taxon>
        <taxon>Crassvirales</taxon>
        <taxon>Steigviridae</taxon>
        <taxon>Asinivirinae</taxon>
        <taxon>Kehishuvirus</taxon>
    </lineage>
</organism>
<evidence type="ECO:0000256" key="2">
    <source>
        <dbReference type="ARBA" id="ARBA00022844"/>
    </source>
</evidence>
<proteinExistence type="predicted"/>
<dbReference type="InterPro" id="IPR011050">
    <property type="entry name" value="Pectin_lyase_fold/virulence"/>
</dbReference>
<dbReference type="GO" id="GO:0019058">
    <property type="term" value="P:viral life cycle"/>
    <property type="evidence" value="ECO:0007669"/>
    <property type="project" value="UniProtKB-ARBA"/>
</dbReference>
<dbReference type="EMBL" id="OQ198717">
    <property type="protein sequence ID" value="WEU69745.1"/>
    <property type="molecule type" value="Genomic_DNA"/>
</dbReference>
<keyword evidence="5" id="KW-1185">Reference proteome</keyword>
<dbReference type="InterPro" id="IPR001763">
    <property type="entry name" value="Rhodanese-like_dom"/>
</dbReference>
<dbReference type="GO" id="GO:0051701">
    <property type="term" value="P:biological process involved in interaction with host"/>
    <property type="evidence" value="ECO:0007669"/>
    <property type="project" value="UniProtKB-ARBA"/>
</dbReference>
<evidence type="ECO:0000259" key="3">
    <source>
        <dbReference type="PROSITE" id="PS50206"/>
    </source>
</evidence>